<feature type="signal peptide" evidence="1">
    <location>
        <begin position="1"/>
        <end position="21"/>
    </location>
</feature>
<evidence type="ECO:0000313" key="3">
    <source>
        <dbReference type="Proteomes" id="UP000070224"/>
    </source>
</evidence>
<gene>
    <name evidence="2" type="ORF">HMPREF3185_02238</name>
</gene>
<proteinExistence type="predicted"/>
<evidence type="ECO:0000313" key="2">
    <source>
        <dbReference type="EMBL" id="KXB72710.1"/>
    </source>
</evidence>
<feature type="chain" id="PRO_5007461848" evidence="1">
    <location>
        <begin position="22"/>
        <end position="448"/>
    </location>
</feature>
<keyword evidence="1" id="KW-0732">Signal</keyword>
<dbReference type="Gene3D" id="1.25.40.10">
    <property type="entry name" value="Tetratricopeptide repeat domain"/>
    <property type="match status" value="1"/>
</dbReference>
<keyword evidence="3" id="KW-1185">Reference proteome</keyword>
<protein>
    <submittedName>
        <fullName evidence="2">Tetratricopeptide repeat domain protein</fullName>
    </submittedName>
</protein>
<name>A0A134AYF7_9PORP</name>
<comment type="caution">
    <text evidence="2">The sequence shown here is derived from an EMBL/GenBank/DDBJ whole genome shotgun (WGS) entry which is preliminary data.</text>
</comment>
<dbReference type="EMBL" id="LSDK01000156">
    <property type="protein sequence ID" value="KXB72710.1"/>
    <property type="molecule type" value="Genomic_DNA"/>
</dbReference>
<evidence type="ECO:0000256" key="1">
    <source>
        <dbReference type="SAM" id="SignalP"/>
    </source>
</evidence>
<sequence length="448" mass="49895">MKLNRMILVAALGLLSTAAYAQTGRATGTPFGSGEDSIRCRQSISLLTSFGKTANYADAYEHWQKAYDNCPAASKNIYIIGAKILHWKLGQAKTADEKKKILNQLMKLYDDRITYFGDDAKVGTPQILADKIEDYKTIAGADADFTQVYQWAKPVVERYKAESPIQLLYYYVFSSRLIASKDQSKIDQYINEYTQAAEYADAILAAAETDEAKKVIETYKNQMDTEFAQSGLASCDKLEKTYTVEKIDQHKTDKAFLQNVLALFQRAGCDGNASVRAGRYLFDIEPSVTAAMGIAGEAIRDKRYAEATEFLNKAIDLAKNSSDRLKCYEALFQIAQVQRNSSAAISYGNKILAENPRNGRVLLYLAELSAGNASRYYPDDKIKQRCYYYLVINKLRHAASVDPSVSAQANRAIANYSRYLPSAQEIFMHPDIKKGSTVSFGGESVVIP</sequence>
<dbReference type="PATRIC" id="fig|322095.3.peg.2218"/>
<accession>A0A134AYF7</accession>
<dbReference type="SUPFAM" id="SSF48452">
    <property type="entry name" value="TPR-like"/>
    <property type="match status" value="1"/>
</dbReference>
<dbReference type="Proteomes" id="UP000070224">
    <property type="component" value="Unassembled WGS sequence"/>
</dbReference>
<organism evidence="2 3">
    <name type="scientific">Porphyromonas somerae</name>
    <dbReference type="NCBI Taxonomy" id="322095"/>
    <lineage>
        <taxon>Bacteria</taxon>
        <taxon>Pseudomonadati</taxon>
        <taxon>Bacteroidota</taxon>
        <taxon>Bacteroidia</taxon>
        <taxon>Bacteroidales</taxon>
        <taxon>Porphyromonadaceae</taxon>
        <taxon>Porphyromonas</taxon>
    </lineage>
</organism>
<dbReference type="RefSeq" id="WP_231724965.1">
    <property type="nucleotide sequence ID" value="NZ_KQ960466.1"/>
</dbReference>
<reference evidence="3" key="1">
    <citation type="submission" date="2016-01" db="EMBL/GenBank/DDBJ databases">
        <authorList>
            <person name="Mitreva M."/>
            <person name="Pepin K.H."/>
            <person name="Mihindukulasuriya K.A."/>
            <person name="Fulton R."/>
            <person name="Fronick C."/>
            <person name="O'Laughlin M."/>
            <person name="Miner T."/>
            <person name="Herter B."/>
            <person name="Rosa B.A."/>
            <person name="Cordes M."/>
            <person name="Tomlinson C."/>
            <person name="Wollam A."/>
            <person name="Palsikar V.B."/>
            <person name="Mardis E.R."/>
            <person name="Wilson R.K."/>
        </authorList>
    </citation>
    <scope>NUCLEOTIDE SEQUENCE [LARGE SCALE GENOMIC DNA]</scope>
    <source>
        <strain evidence="3">KA00683</strain>
    </source>
</reference>
<dbReference type="AlphaFoldDB" id="A0A134AYF7"/>
<dbReference type="STRING" id="322095.HMPREF3185_02238"/>
<dbReference type="InterPro" id="IPR011990">
    <property type="entry name" value="TPR-like_helical_dom_sf"/>
</dbReference>